<dbReference type="PROSITE" id="PS50943">
    <property type="entry name" value="HTH_CROC1"/>
    <property type="match status" value="1"/>
</dbReference>
<evidence type="ECO:0000313" key="3">
    <source>
        <dbReference type="Proteomes" id="UP001501710"/>
    </source>
</evidence>
<dbReference type="CDD" id="cd00093">
    <property type="entry name" value="HTH_XRE"/>
    <property type="match status" value="1"/>
</dbReference>
<dbReference type="InterPro" id="IPR010982">
    <property type="entry name" value="Lambda_DNA-bd_dom_sf"/>
</dbReference>
<sequence length="410" mass="44812">MQRAMSDQPKDLTPGQRVAWHRVRRGLSQEVLAGLVGRTEDWLSKIENDRAALDRVSVIRSLADALGISVLDIIGEPMSNGAPSGPVGLAEVRAALTDYRQLSPLLSAIEAEHNPPRLDMLRRDLSHVMGAYQESRYGEMLRLLPPLLTQTRLATSEYTGDDRHAADRLAAFASQSAAMILTKFGETDLAWIAAQRGLGSAERSEDPAVIGSLFRSAIHVLYSLGRLTDSTMMTGRASDFLRRELDPKAPGIVSIYGTLLLPGAVAAARAGDRLTAAEYLDEADEMATHLGADANHLWTAFGPTNVKIHRVVTAMALGDVPIALKLIPTIDVTGLPAERRVRHSLEVVNAYHARNQVAEAIKVLLNSERRAPEQVHEHVMSRQLVLKLRGTVLGKKSKHLADLARRMKVI</sequence>
<reference evidence="3" key="1">
    <citation type="journal article" date="2019" name="Int. J. Syst. Evol. Microbiol.">
        <title>The Global Catalogue of Microorganisms (GCM) 10K type strain sequencing project: providing services to taxonomists for standard genome sequencing and annotation.</title>
        <authorList>
            <consortium name="The Broad Institute Genomics Platform"/>
            <consortium name="The Broad Institute Genome Sequencing Center for Infectious Disease"/>
            <person name="Wu L."/>
            <person name="Ma J."/>
        </authorList>
    </citation>
    <scope>NUCLEOTIDE SEQUENCE [LARGE SCALE GENOMIC DNA]</scope>
    <source>
        <strain evidence="3">JCM 17440</strain>
    </source>
</reference>
<dbReference type="SMART" id="SM00530">
    <property type="entry name" value="HTH_XRE"/>
    <property type="match status" value="1"/>
</dbReference>
<organism evidence="2 3">
    <name type="scientific">Actinomadura meridiana</name>
    <dbReference type="NCBI Taxonomy" id="559626"/>
    <lineage>
        <taxon>Bacteria</taxon>
        <taxon>Bacillati</taxon>
        <taxon>Actinomycetota</taxon>
        <taxon>Actinomycetes</taxon>
        <taxon>Streptosporangiales</taxon>
        <taxon>Thermomonosporaceae</taxon>
        <taxon>Actinomadura</taxon>
    </lineage>
</organism>
<dbReference type="Proteomes" id="UP001501710">
    <property type="component" value="Unassembled WGS sequence"/>
</dbReference>
<comment type="caution">
    <text evidence="2">The sequence shown here is derived from an EMBL/GenBank/DDBJ whole genome shotgun (WGS) entry which is preliminary data.</text>
</comment>
<keyword evidence="3" id="KW-1185">Reference proteome</keyword>
<dbReference type="EMBL" id="BAABAS010000018">
    <property type="protein sequence ID" value="GAA4237610.1"/>
    <property type="molecule type" value="Genomic_DNA"/>
</dbReference>
<accession>A0ABP8CCI1</accession>
<dbReference type="Pfam" id="PF13560">
    <property type="entry name" value="HTH_31"/>
    <property type="match status" value="1"/>
</dbReference>
<dbReference type="InterPro" id="IPR001387">
    <property type="entry name" value="Cro/C1-type_HTH"/>
</dbReference>
<protein>
    <submittedName>
        <fullName evidence="2">Helix-turn-helix transcriptional regulator</fullName>
    </submittedName>
</protein>
<gene>
    <name evidence="2" type="ORF">GCM10022254_50140</name>
</gene>
<name>A0ABP8CCI1_9ACTN</name>
<proteinExistence type="predicted"/>
<dbReference type="SUPFAM" id="SSF47413">
    <property type="entry name" value="lambda repressor-like DNA-binding domains"/>
    <property type="match status" value="1"/>
</dbReference>
<feature type="domain" description="HTH cro/C1-type" evidence="1">
    <location>
        <begin position="22"/>
        <end position="73"/>
    </location>
</feature>
<evidence type="ECO:0000313" key="2">
    <source>
        <dbReference type="EMBL" id="GAA4237610.1"/>
    </source>
</evidence>
<evidence type="ECO:0000259" key="1">
    <source>
        <dbReference type="PROSITE" id="PS50943"/>
    </source>
</evidence>
<dbReference type="Gene3D" id="1.10.260.40">
    <property type="entry name" value="lambda repressor-like DNA-binding domains"/>
    <property type="match status" value="1"/>
</dbReference>